<feature type="region of interest" description="Disordered" evidence="8">
    <location>
        <begin position="1"/>
        <end position="32"/>
    </location>
</feature>
<dbReference type="InterPro" id="IPR000953">
    <property type="entry name" value="Chromo/chromo_shadow_dom"/>
</dbReference>
<dbReference type="GO" id="GO:0000785">
    <property type="term" value="C:chromatin"/>
    <property type="evidence" value="ECO:0007669"/>
    <property type="project" value="TreeGrafter"/>
</dbReference>
<comment type="caution">
    <text evidence="12">The sequence shown here is derived from an EMBL/GenBank/DDBJ whole genome shotgun (WGS) entry which is preliminary data.</text>
</comment>
<keyword evidence="4" id="KW-0378">Hydrolase</keyword>
<dbReference type="GO" id="GO:0140658">
    <property type="term" value="F:ATP-dependent chromatin remodeler activity"/>
    <property type="evidence" value="ECO:0007669"/>
    <property type="project" value="TreeGrafter"/>
</dbReference>
<dbReference type="PROSITE" id="PS50013">
    <property type="entry name" value="CHROMO_2"/>
    <property type="match status" value="2"/>
</dbReference>
<feature type="domain" description="Helicase ATP-binding" evidence="10">
    <location>
        <begin position="413"/>
        <end position="589"/>
    </location>
</feature>
<keyword evidence="13" id="KW-1185">Reference proteome</keyword>
<protein>
    <submittedName>
        <fullName evidence="12">Myb domain-containing protein</fullName>
    </submittedName>
</protein>
<evidence type="ECO:0000256" key="1">
    <source>
        <dbReference type="ARBA" id="ARBA00004123"/>
    </source>
</evidence>
<dbReference type="InterPro" id="IPR023780">
    <property type="entry name" value="Chromo_domain"/>
</dbReference>
<keyword evidence="5" id="KW-0067">ATP-binding</keyword>
<dbReference type="InterPro" id="IPR014001">
    <property type="entry name" value="Helicase_ATP-bd"/>
</dbReference>
<keyword evidence="3" id="KW-0547">Nucleotide-binding</keyword>
<dbReference type="InterPro" id="IPR000330">
    <property type="entry name" value="SNF2_N"/>
</dbReference>
<dbReference type="InterPro" id="IPR038718">
    <property type="entry name" value="SNF2-like_sf"/>
</dbReference>
<dbReference type="PROSITE" id="PS51194">
    <property type="entry name" value="HELICASE_CTER"/>
    <property type="match status" value="1"/>
</dbReference>
<gene>
    <name evidence="12" type="ORF">RFI_22038</name>
</gene>
<evidence type="ECO:0000259" key="11">
    <source>
        <dbReference type="PROSITE" id="PS51194"/>
    </source>
</evidence>
<dbReference type="SMART" id="SM00487">
    <property type="entry name" value="DEXDc"/>
    <property type="match status" value="1"/>
</dbReference>
<dbReference type="CDD" id="cd18660">
    <property type="entry name" value="CD1_tandem"/>
    <property type="match status" value="1"/>
</dbReference>
<dbReference type="OrthoDB" id="5857104at2759"/>
<evidence type="ECO:0000256" key="7">
    <source>
        <dbReference type="ARBA" id="ARBA00023242"/>
    </source>
</evidence>
<dbReference type="SUPFAM" id="SSF54160">
    <property type="entry name" value="Chromo domain-like"/>
    <property type="match status" value="2"/>
</dbReference>
<dbReference type="InterPro" id="IPR009057">
    <property type="entry name" value="Homeodomain-like_sf"/>
</dbReference>
<feature type="domain" description="Chromo" evidence="9">
    <location>
        <begin position="311"/>
        <end position="367"/>
    </location>
</feature>
<dbReference type="EMBL" id="ASPP01019231">
    <property type="protein sequence ID" value="ETO15326.1"/>
    <property type="molecule type" value="Genomic_DNA"/>
</dbReference>
<evidence type="ECO:0000256" key="6">
    <source>
        <dbReference type="ARBA" id="ARBA00023125"/>
    </source>
</evidence>
<dbReference type="SUPFAM" id="SSF52540">
    <property type="entry name" value="P-loop containing nucleoside triphosphate hydrolases"/>
    <property type="match status" value="2"/>
</dbReference>
<dbReference type="Pfam" id="PF00385">
    <property type="entry name" value="Chromo"/>
    <property type="match status" value="1"/>
</dbReference>
<dbReference type="Pfam" id="PF23588">
    <property type="entry name" value="HTH_CHD1_Hrp3"/>
    <property type="match status" value="1"/>
</dbReference>
<dbReference type="InterPro" id="IPR001650">
    <property type="entry name" value="Helicase_C-like"/>
</dbReference>
<dbReference type="PANTHER" id="PTHR45623:SF11">
    <property type="entry name" value="KISMET, ISOFORM C"/>
    <property type="match status" value="1"/>
</dbReference>
<dbReference type="Pfam" id="PF00271">
    <property type="entry name" value="Helicase_C"/>
    <property type="match status" value="1"/>
</dbReference>
<evidence type="ECO:0000256" key="8">
    <source>
        <dbReference type="SAM" id="MobiDB-lite"/>
    </source>
</evidence>
<dbReference type="SMART" id="SM00490">
    <property type="entry name" value="HELICc"/>
    <property type="match status" value="1"/>
</dbReference>
<dbReference type="GO" id="GO:0005524">
    <property type="term" value="F:ATP binding"/>
    <property type="evidence" value="ECO:0007669"/>
    <property type="project" value="UniProtKB-KW"/>
</dbReference>
<dbReference type="Pfam" id="PF00176">
    <property type="entry name" value="SNF2-rel_dom"/>
    <property type="match status" value="1"/>
</dbReference>
<dbReference type="SMART" id="SM00298">
    <property type="entry name" value="CHROMO"/>
    <property type="match status" value="2"/>
</dbReference>
<dbReference type="GO" id="GO:0003677">
    <property type="term" value="F:DNA binding"/>
    <property type="evidence" value="ECO:0007669"/>
    <property type="project" value="UniProtKB-KW"/>
</dbReference>
<sequence>NNNNNNNNNSNNNNNNVNTMNIHNNKTNTNTNANTTITTSGNSIIINVNTANSSATTNNSVNNNQNAISKKDYDMLEDSRKHKKFDEDQLDEYDDGMSDGDNTLAISRAKRKAQQVKRVNYKLQSDDDLTTAERLMKNTVDNYGASEEFAFLCFFFWFFCFYFEYDPVDDSENGDSNNYFGTKKKRQRMNDVERQQQLQNYFKDCSDNFRQDLTNIVYKEPSKELKKLRKEYVQLEIDKIIWRKSLKDAVTGLDDYEYYVLWKGLSHLHCEWVSQKTIEQDPNGAKKLKNFLKKNPLFWDGRSDVFDPSYIEVDRLLAARPGPGYFDGDTRFEYLVKFSGLHYSNSRWEFPDDFSDDKAIHAFQNRNVLPPNAWTPKFRPRPTAWQPLPEEENHFKNGNVLHPWQVEGVNWLTFNWYNHRGSILADEMGLGKTVQVVATLKKIAEVYTRGPFLVVAPLGTIPHWQREFDTWTDLNPVIYQGTKEDRRVCHFFEFRYFDRTGRRLVHNNAPYKFNVLITTYESVMLDEELSEINWKVCVVDEAHRLKNADSKLNRFLSRCSIEHKILLTGTPIQNNMRELWNLLNFVAPNNFDNFELFNKSFGQEKLESERDIAELHKVIRPYFLRRMKEDVAKFIPQKKETILEVELTRIQKQYYRAILEKNREFLNKGTLSSKEIPSPMNIAMQLRKVCNHPYLIEGVFEKATINCKETRDFLNKLIETSGKFVLLDKLLPKLRDGGHRVLIFSQMRMTLDLLDDYLKLKKYAFERIDGAIRGNERQAAIDRFSAADSDAFAFILTTKAGGVGLNLMAADTVIIFDSDWNPQNDIQAMARCHRLGQDKHVKVYRLITARSYEKEMFIKASKKLGLGKAIMGAMASELNSFLSGGYVSIKNININIIIYIYIIMLTDQKQKATAEEINGWLKHGAYDVFRDDDTQADKFCAADIDQILEERATDIVFDEGTGESTFSKATFVSSDAAAGVDINDRDFWEKILPAELNPQEMLEQLNKGDFGSVGQVERFWARLEEQALEVIDLRQRGELSKHVNVIISLLTEVANNAQWFSEAQRVQAQEWAEFIENPRRFLRKKKEKKDKPDPYSYLDEDEANRPKTNVFGNSVWSKLLCEAVFDAFFTVFATAIGGNDFWPTVLVHIKLKKKRSLREICGWCIACLQHLSEKTIDIEDRKVFAKVKKNVQKDVPSSFSDDMQYSDEDSDEEYKPSHQRVKQINPKTVQPSDFPSFEEPFFPSIVSNHSGRWAKVFRLALKLRKQLKDIPMADIHDKVEVPDKVLGELPTPWWTKDEDRALIIGAAKHGVGNWEAIQIDEELPFTKKCLEAARSEIQLITIFF</sequence>
<dbReference type="InterPro" id="IPR049730">
    <property type="entry name" value="SNF2/RAD54-like_C"/>
</dbReference>
<name>X6MNU3_RETFI</name>
<evidence type="ECO:0000256" key="5">
    <source>
        <dbReference type="ARBA" id="ARBA00022840"/>
    </source>
</evidence>
<dbReference type="GO" id="GO:0042393">
    <property type="term" value="F:histone binding"/>
    <property type="evidence" value="ECO:0007669"/>
    <property type="project" value="TreeGrafter"/>
</dbReference>
<evidence type="ECO:0000259" key="9">
    <source>
        <dbReference type="PROSITE" id="PS50013"/>
    </source>
</evidence>
<dbReference type="PROSITE" id="PS51192">
    <property type="entry name" value="HELICASE_ATP_BIND_1"/>
    <property type="match status" value="1"/>
</dbReference>
<dbReference type="InterPro" id="IPR056302">
    <property type="entry name" value="CHD1-2/Hrp3_HTH"/>
</dbReference>
<dbReference type="InterPro" id="IPR027417">
    <property type="entry name" value="P-loop_NTPase"/>
</dbReference>
<evidence type="ECO:0000256" key="2">
    <source>
        <dbReference type="ARBA" id="ARBA00022737"/>
    </source>
</evidence>
<proteinExistence type="predicted"/>
<feature type="domain" description="Chromo" evidence="9">
    <location>
        <begin position="235"/>
        <end position="295"/>
    </location>
</feature>
<dbReference type="SUPFAM" id="SSF46689">
    <property type="entry name" value="Homeodomain-like"/>
    <property type="match status" value="1"/>
</dbReference>
<feature type="non-terminal residue" evidence="12">
    <location>
        <position position="1"/>
    </location>
</feature>
<feature type="domain" description="Helicase C-terminal" evidence="11">
    <location>
        <begin position="726"/>
        <end position="882"/>
    </location>
</feature>
<evidence type="ECO:0000256" key="3">
    <source>
        <dbReference type="ARBA" id="ARBA00022741"/>
    </source>
</evidence>
<feature type="region of interest" description="Disordered" evidence="8">
    <location>
        <begin position="1195"/>
        <end position="1222"/>
    </location>
</feature>
<dbReference type="Gene3D" id="3.40.50.10810">
    <property type="entry name" value="Tandem AAA-ATPase domain"/>
    <property type="match status" value="1"/>
</dbReference>
<dbReference type="CDD" id="cd18793">
    <property type="entry name" value="SF2_C_SNF"/>
    <property type="match status" value="1"/>
</dbReference>
<dbReference type="PANTHER" id="PTHR45623">
    <property type="entry name" value="CHROMODOMAIN-HELICASE-DNA-BINDING PROTEIN 3-RELATED-RELATED"/>
    <property type="match status" value="1"/>
</dbReference>
<keyword evidence="7" id="KW-0539">Nucleus</keyword>
<evidence type="ECO:0000256" key="4">
    <source>
        <dbReference type="ARBA" id="ARBA00022801"/>
    </source>
</evidence>
<dbReference type="Gene3D" id="1.10.10.60">
    <property type="entry name" value="Homeodomain-like"/>
    <property type="match status" value="1"/>
</dbReference>
<accession>X6MNU3</accession>
<dbReference type="Gene3D" id="2.40.50.40">
    <property type="match status" value="2"/>
</dbReference>
<evidence type="ECO:0000313" key="13">
    <source>
        <dbReference type="Proteomes" id="UP000023152"/>
    </source>
</evidence>
<keyword evidence="2" id="KW-0677">Repeat</keyword>
<comment type="subcellular location">
    <subcellularLocation>
        <location evidence="1">Nucleus</location>
    </subcellularLocation>
</comment>
<evidence type="ECO:0000313" key="12">
    <source>
        <dbReference type="EMBL" id="ETO15326.1"/>
    </source>
</evidence>
<dbReference type="GO" id="GO:0003682">
    <property type="term" value="F:chromatin binding"/>
    <property type="evidence" value="ECO:0007669"/>
    <property type="project" value="TreeGrafter"/>
</dbReference>
<dbReference type="InterPro" id="IPR016197">
    <property type="entry name" value="Chromo-like_dom_sf"/>
</dbReference>
<dbReference type="Gene3D" id="3.40.50.300">
    <property type="entry name" value="P-loop containing nucleotide triphosphate hydrolases"/>
    <property type="match status" value="1"/>
</dbReference>
<reference evidence="12 13" key="1">
    <citation type="journal article" date="2013" name="Curr. Biol.">
        <title>The Genome of the Foraminiferan Reticulomyxa filosa.</title>
        <authorList>
            <person name="Glockner G."/>
            <person name="Hulsmann N."/>
            <person name="Schleicher M."/>
            <person name="Noegel A.A."/>
            <person name="Eichinger L."/>
            <person name="Gallinger C."/>
            <person name="Pawlowski J."/>
            <person name="Sierra R."/>
            <person name="Euteneuer U."/>
            <person name="Pillet L."/>
            <person name="Moustafa A."/>
            <person name="Platzer M."/>
            <person name="Groth M."/>
            <person name="Szafranski K."/>
            <person name="Schliwa M."/>
        </authorList>
    </citation>
    <scope>NUCLEOTIDE SEQUENCE [LARGE SCALE GENOMIC DNA]</scope>
</reference>
<dbReference type="Proteomes" id="UP000023152">
    <property type="component" value="Unassembled WGS sequence"/>
</dbReference>
<dbReference type="GO" id="GO:0005634">
    <property type="term" value="C:nucleus"/>
    <property type="evidence" value="ECO:0007669"/>
    <property type="project" value="UniProtKB-SubCell"/>
</dbReference>
<dbReference type="GO" id="GO:0016887">
    <property type="term" value="F:ATP hydrolysis activity"/>
    <property type="evidence" value="ECO:0007669"/>
    <property type="project" value="TreeGrafter"/>
</dbReference>
<evidence type="ECO:0000259" key="10">
    <source>
        <dbReference type="PROSITE" id="PS51192"/>
    </source>
</evidence>
<organism evidence="12 13">
    <name type="scientific">Reticulomyxa filosa</name>
    <dbReference type="NCBI Taxonomy" id="46433"/>
    <lineage>
        <taxon>Eukaryota</taxon>
        <taxon>Sar</taxon>
        <taxon>Rhizaria</taxon>
        <taxon>Retaria</taxon>
        <taxon>Foraminifera</taxon>
        <taxon>Monothalamids</taxon>
        <taxon>Reticulomyxidae</taxon>
        <taxon>Reticulomyxa</taxon>
    </lineage>
</organism>
<keyword evidence="6" id="KW-0238">DNA-binding</keyword>